<evidence type="ECO:0000256" key="1">
    <source>
        <dbReference type="SAM" id="MobiDB-lite"/>
    </source>
</evidence>
<dbReference type="Proteomes" id="UP000011607">
    <property type="component" value="Unassembled WGS sequence"/>
</dbReference>
<evidence type="ECO:0000313" key="4">
    <source>
        <dbReference type="Proteomes" id="UP000011607"/>
    </source>
</evidence>
<proteinExistence type="predicted"/>
<dbReference type="InterPro" id="IPR055768">
    <property type="entry name" value="DUF7344"/>
</dbReference>
<dbReference type="eggNOG" id="arCOG03828">
    <property type="taxonomic scope" value="Archaea"/>
</dbReference>
<keyword evidence="4" id="KW-1185">Reference proteome</keyword>
<accession>M0M5T4</accession>
<dbReference type="EMBL" id="AOMA01000067">
    <property type="protein sequence ID" value="EMA41172.1"/>
    <property type="molecule type" value="Genomic_DNA"/>
</dbReference>
<comment type="caution">
    <text evidence="3">The sequence shown here is derived from an EMBL/GenBank/DDBJ whole genome shotgun (WGS) entry which is preliminary data.</text>
</comment>
<dbReference type="Pfam" id="PF24035">
    <property type="entry name" value="DUF7344"/>
    <property type="match status" value="1"/>
</dbReference>
<feature type="domain" description="DUF7344" evidence="2">
    <location>
        <begin position="48"/>
        <end position="127"/>
    </location>
</feature>
<feature type="compositionally biased region" description="Acidic residues" evidence="1">
    <location>
        <begin position="26"/>
        <end position="38"/>
    </location>
</feature>
<feature type="region of interest" description="Disordered" evidence="1">
    <location>
        <begin position="1"/>
        <end position="39"/>
    </location>
</feature>
<sequence length="159" mass="17814">MPEDNGGTDRNDGDENEADRRPESTADADLDPDADAGEDVTLTPGVVFGLLADRRDRFLLYLLYERGGTVPLSELTAQLTAWENETTSDLLTEEMKRHTRTSLVHASLPKLADYDLVTFNADTGAVTLTERGEWLEPYLEFAKEQESDDVDEFLDRSTR</sequence>
<name>M0M5T4_9EURY</name>
<evidence type="ECO:0000313" key="3">
    <source>
        <dbReference type="EMBL" id="EMA41172.1"/>
    </source>
</evidence>
<feature type="compositionally biased region" description="Basic and acidic residues" evidence="1">
    <location>
        <begin position="7"/>
        <end position="24"/>
    </location>
</feature>
<dbReference type="RefSeq" id="WP_006672232.1">
    <property type="nucleotide sequence ID" value="NZ_AOMA01000067.1"/>
</dbReference>
<dbReference type="OrthoDB" id="205827at2157"/>
<reference evidence="3 4" key="1">
    <citation type="journal article" date="2014" name="PLoS Genet.">
        <title>Phylogenetically driven sequencing of extremely halophilic archaea reveals strategies for static and dynamic osmo-response.</title>
        <authorList>
            <person name="Becker E.A."/>
            <person name="Seitzer P.M."/>
            <person name="Tritt A."/>
            <person name="Larsen D."/>
            <person name="Krusor M."/>
            <person name="Yao A.I."/>
            <person name="Wu D."/>
            <person name="Madern D."/>
            <person name="Eisen J.A."/>
            <person name="Darling A.E."/>
            <person name="Facciotti M.T."/>
        </authorList>
    </citation>
    <scope>NUCLEOTIDE SEQUENCE [LARGE SCALE GENOMIC DNA]</scope>
    <source>
        <strain evidence="3 4">JCM 10879</strain>
    </source>
</reference>
<gene>
    <name evidence="3" type="ORF">C446_06430</name>
</gene>
<dbReference type="AlphaFoldDB" id="M0M5T4"/>
<organism evidence="3 4">
    <name type="scientific">Halobiforma nitratireducens JCM 10879</name>
    <dbReference type="NCBI Taxonomy" id="1227454"/>
    <lineage>
        <taxon>Archaea</taxon>
        <taxon>Methanobacteriati</taxon>
        <taxon>Methanobacteriota</taxon>
        <taxon>Stenosarchaea group</taxon>
        <taxon>Halobacteria</taxon>
        <taxon>Halobacteriales</taxon>
        <taxon>Natrialbaceae</taxon>
        <taxon>Halobiforma</taxon>
    </lineage>
</organism>
<evidence type="ECO:0000259" key="2">
    <source>
        <dbReference type="Pfam" id="PF24035"/>
    </source>
</evidence>
<protein>
    <recommendedName>
        <fullName evidence="2">DUF7344 domain-containing protein</fullName>
    </recommendedName>
</protein>